<feature type="region of interest" description="Disordered" evidence="1">
    <location>
        <begin position="28"/>
        <end position="54"/>
    </location>
</feature>
<dbReference type="EMBL" id="JAECZO010000056">
    <property type="protein sequence ID" value="KAK7195557.1"/>
    <property type="molecule type" value="Genomic_DNA"/>
</dbReference>
<dbReference type="Proteomes" id="UP001430356">
    <property type="component" value="Unassembled WGS sequence"/>
</dbReference>
<comment type="caution">
    <text evidence="2">The sequence shown here is derived from an EMBL/GenBank/DDBJ whole genome shotgun (WGS) entry which is preliminary data.</text>
</comment>
<evidence type="ECO:0000313" key="2">
    <source>
        <dbReference type="EMBL" id="KAK7195557.1"/>
    </source>
</evidence>
<protein>
    <submittedName>
        <fullName evidence="2">Uncharacterized protein</fullName>
    </submittedName>
</protein>
<evidence type="ECO:0000313" key="3">
    <source>
        <dbReference type="Proteomes" id="UP001430356"/>
    </source>
</evidence>
<keyword evidence="3" id="KW-1185">Reference proteome</keyword>
<evidence type="ECO:0000256" key="1">
    <source>
        <dbReference type="SAM" id="MobiDB-lite"/>
    </source>
</evidence>
<name>A0AAW0END1_9TRYP</name>
<proteinExistence type="predicted"/>
<dbReference type="AlphaFoldDB" id="A0AAW0END1"/>
<reference evidence="2 3" key="1">
    <citation type="journal article" date="2021" name="MBio">
        <title>A New Model Trypanosomatid, Novymonas esmeraldas: Genomic Perception of Its 'Candidatus Pandoraea novymonadis' Endosymbiont.</title>
        <authorList>
            <person name="Zakharova A."/>
            <person name="Saura A."/>
            <person name="Butenko A."/>
            <person name="Podesvova L."/>
            <person name="Warmusova S."/>
            <person name="Kostygov A.Y."/>
            <person name="Nenarokova A."/>
            <person name="Lukes J."/>
            <person name="Opperdoes F.R."/>
            <person name="Yurchenko V."/>
        </authorList>
    </citation>
    <scope>NUCLEOTIDE SEQUENCE [LARGE SCALE GENOMIC DNA]</scope>
    <source>
        <strain evidence="2 3">E262AT.01</strain>
    </source>
</reference>
<sequence>MRGRALSSRCLVAGAAAVAVNIVRRCSTTSSASTSQQPEQSSSSSSGRSGSSSSSSDVAAGWSAALPHVPYGFPNSHPSLFAAERSGGMQRHWLQDLPGRIGSRVDGAIRVEHHLPSKADLWRSPPYEALREIALHTPYHDALKLVMEHDYRFLFSDLLCHAEAPMPHVLYEDFMKCLTFASLQRPPEEQFALPDAVLRDLLCLAAYHCTLDRFYYTSASQLFRKAEQEQRLSPAAHSAWVYVCTAAGKADEALAHAAYMDAHGLPFDADVFARMLHPSLTPAQQHLRHAQQTSRGVVLQRRLCQDMSLHHSTTAVAVHAMFVYCILTLQHTYKWEVLRSAAEMLLQLQRRHSTSVLASRPHAAGAAAAAAAAATPSEVIASRTMQLALSLFVGEKGIRWGPRTTKEMVSVMLTCEEVGSTVADVVFVLLRIRRNERTAALAALPKTSFTAKEQETLMEAVRRRSHRDETYSVAAPLLRELLAADSSADRCPDEAVGSESGVVRAVAALQRLASGAASISSTDALDGGVECGGHASTSLATLHTDGAMLPLATSSPAEVARDLLAAVVSLDSESTAATGTARRAGAASAAVQRARDTEEKERGALHTSLQAMGASASLSQWSMTQLRREADEARWRRQAPVAWISPRFVPE</sequence>
<organism evidence="2 3">
    <name type="scientific">Novymonas esmeraldas</name>
    <dbReference type="NCBI Taxonomy" id="1808958"/>
    <lineage>
        <taxon>Eukaryota</taxon>
        <taxon>Discoba</taxon>
        <taxon>Euglenozoa</taxon>
        <taxon>Kinetoplastea</taxon>
        <taxon>Metakinetoplastina</taxon>
        <taxon>Trypanosomatida</taxon>
        <taxon>Trypanosomatidae</taxon>
        <taxon>Novymonas</taxon>
    </lineage>
</organism>
<gene>
    <name evidence="2" type="ORF">NESM_000484000</name>
</gene>
<accession>A0AAW0END1</accession>